<dbReference type="GO" id="GO:0005886">
    <property type="term" value="C:plasma membrane"/>
    <property type="evidence" value="ECO:0007669"/>
    <property type="project" value="TreeGrafter"/>
</dbReference>
<evidence type="ECO:0000313" key="8">
    <source>
        <dbReference type="EMBL" id="KAK2164618.1"/>
    </source>
</evidence>
<dbReference type="GO" id="GO:0006816">
    <property type="term" value="P:calcium ion transport"/>
    <property type="evidence" value="ECO:0007669"/>
    <property type="project" value="TreeGrafter"/>
</dbReference>
<dbReference type="Pfam" id="PF02010">
    <property type="entry name" value="REJ"/>
    <property type="match status" value="1"/>
</dbReference>
<dbReference type="Proteomes" id="UP001208570">
    <property type="component" value="Unassembled WGS sequence"/>
</dbReference>
<reference evidence="8" key="1">
    <citation type="journal article" date="2023" name="Mol. Biol. Evol.">
        <title>Third-Generation Sequencing Reveals the Adaptive Role of the Epigenome in Three Deep-Sea Polychaetes.</title>
        <authorList>
            <person name="Perez M."/>
            <person name="Aroh O."/>
            <person name="Sun Y."/>
            <person name="Lan Y."/>
            <person name="Juniper S.K."/>
            <person name="Young C.R."/>
            <person name="Angers B."/>
            <person name="Qian P.Y."/>
        </authorList>
    </citation>
    <scope>NUCLEOTIDE SEQUENCE</scope>
    <source>
        <strain evidence="8">P08H-3</strain>
    </source>
</reference>
<dbReference type="PANTHER" id="PTHR46730:SF1">
    <property type="entry name" value="PLAT DOMAIN-CONTAINING PROTEIN"/>
    <property type="match status" value="1"/>
</dbReference>
<feature type="domain" description="PKD/REJ-like" evidence="7">
    <location>
        <begin position="19"/>
        <end position="389"/>
    </location>
</feature>
<evidence type="ECO:0000256" key="3">
    <source>
        <dbReference type="ARBA" id="ARBA00022737"/>
    </source>
</evidence>
<comment type="caution">
    <text evidence="8">The sequence shown here is derived from an EMBL/GenBank/DDBJ whole genome shotgun (WGS) entry which is preliminary data.</text>
</comment>
<feature type="transmembrane region" description="Helical" evidence="6">
    <location>
        <begin position="831"/>
        <end position="854"/>
    </location>
</feature>
<keyword evidence="3" id="KW-0677">Repeat</keyword>
<name>A0AAD9NDI7_9ANNE</name>
<accession>A0AAD9NDI7</accession>
<dbReference type="InterPro" id="IPR013783">
    <property type="entry name" value="Ig-like_fold"/>
</dbReference>
<comment type="subcellular location">
    <subcellularLocation>
        <location evidence="1">Membrane</location>
    </subcellularLocation>
</comment>
<keyword evidence="2 6" id="KW-0812">Transmembrane</keyword>
<keyword evidence="9" id="KW-1185">Reference proteome</keyword>
<keyword evidence="5 6" id="KW-0472">Membrane</keyword>
<dbReference type="EMBL" id="JAODUP010000061">
    <property type="protein sequence ID" value="KAK2164618.1"/>
    <property type="molecule type" value="Genomic_DNA"/>
</dbReference>
<organism evidence="8 9">
    <name type="scientific">Paralvinella palmiformis</name>
    <dbReference type="NCBI Taxonomy" id="53620"/>
    <lineage>
        <taxon>Eukaryota</taxon>
        <taxon>Metazoa</taxon>
        <taxon>Spiralia</taxon>
        <taxon>Lophotrochozoa</taxon>
        <taxon>Annelida</taxon>
        <taxon>Polychaeta</taxon>
        <taxon>Sedentaria</taxon>
        <taxon>Canalipalpata</taxon>
        <taxon>Terebellida</taxon>
        <taxon>Terebelliformia</taxon>
        <taxon>Alvinellidae</taxon>
        <taxon>Paralvinella</taxon>
    </lineage>
</organism>
<protein>
    <recommendedName>
        <fullName evidence="7">PKD/REJ-like domain-containing protein</fullName>
    </recommendedName>
</protein>
<evidence type="ECO:0000256" key="1">
    <source>
        <dbReference type="ARBA" id="ARBA00004370"/>
    </source>
</evidence>
<evidence type="ECO:0000256" key="2">
    <source>
        <dbReference type="ARBA" id="ARBA00022692"/>
    </source>
</evidence>
<dbReference type="GO" id="GO:0005261">
    <property type="term" value="F:monoatomic cation channel activity"/>
    <property type="evidence" value="ECO:0007669"/>
    <property type="project" value="TreeGrafter"/>
</dbReference>
<dbReference type="InterPro" id="IPR002859">
    <property type="entry name" value="PKD/REJ-like"/>
</dbReference>
<evidence type="ECO:0000256" key="5">
    <source>
        <dbReference type="ARBA" id="ARBA00023136"/>
    </source>
</evidence>
<dbReference type="AlphaFoldDB" id="A0AAD9NDI7"/>
<evidence type="ECO:0000256" key="4">
    <source>
        <dbReference type="ARBA" id="ARBA00022989"/>
    </source>
</evidence>
<evidence type="ECO:0000313" key="9">
    <source>
        <dbReference type="Proteomes" id="UP001208570"/>
    </source>
</evidence>
<dbReference type="Gene3D" id="2.60.40.10">
    <property type="entry name" value="Immunoglobulins"/>
    <property type="match status" value="1"/>
</dbReference>
<evidence type="ECO:0000256" key="6">
    <source>
        <dbReference type="SAM" id="Phobius"/>
    </source>
</evidence>
<proteinExistence type="predicted"/>
<evidence type="ECO:0000259" key="7">
    <source>
        <dbReference type="Pfam" id="PF02010"/>
    </source>
</evidence>
<gene>
    <name evidence="8" type="ORF">LSH36_61g08001</name>
</gene>
<keyword evidence="4 6" id="KW-1133">Transmembrane helix</keyword>
<sequence>MSTYKAEIISISGKNRRLKAMTYLWSVLVTVMWDDDTTVTKTVTTTTTMASRLPVAVIRGQPEYTVGSSADIILDSSGSYDPDNSGTVETYTWTCTDVNNDTVCNTTDGNVLQMPTESSGTIRASELVPNTDYLFCVYVTFEGRTSESPACVKVYVVQGTPPEVEIISVPSIQPTTKILVINGRVCSPPGNDTYVKMSWSGVDKVGSVLFDMTAHCQPNMFGQSLTFIKDATTRCKTFPLICSGGLDHGSTYTFKLDAIVTDAEGIPLLGESVSESTADYVTAPEPYIGGIEVTPTNDTITSLDVAVIIDLGSISATDQNYRFYMKKNSGEVYWLTSKRTDITYKCYLPSGIIILGVEAENQYGVVVTKETSGIEVAAKYHTAAELTARYQSSSDIMGLMTSILWEYGNSSDIDIKTALSTLLSNAVSNTLSTINTDNPDFAVQTAKQAFTALKFDDQPMSESVKTQMKSVLVQLTAIYASSSTSRKKRAVDTSDDICMTDDVMNTLVSGHAQILQSDPGLVSSVDTFLQDVDSYMAASCRGACMVYGQPSIAVSYSLTNVRIRKYSFTSSNFASDVILNNCNVCEGCSNCSDVVNRTAEITLGSELKQIYEDWLCDGSTSCEGACVGSVELNYDLISQTGTSSNLTRRSHLIEVHLMNPETGQHMTHDLTTAYTVRMPIDGVLYNNIILTQTMAAQVQVMTKITQQAALPQVGIVSLSVSFKFSDSYSQIIPDAATKTSLQIYIRPQLADMMNVTLTRITDVSLSQGGTSQASLSAALSNINSAIQNGILVIQTSSGTYLTFQPGSLSYRQPTGTGTIDLDENRVFEAGAVVGIVFGVILFVVIFIVAVILIFKKCSSSKYNDEEIHRRPSEIKRSRILSSAECGLNVGEPENSRYSSGAGQIIDVSNMWWTGNSIRGSIPGGSTDQITLNDGQLTPLDITDKNLRPTTSSTTSSTDIPDAHEWVLCHMSDGWRYRYDIILTYNDGSKIEYATQTLLVRSIMTVADVPRRQINSFARSAAKHEQSPVEANFPHFVISPSMARSVGYDMKSIRLTEDDIPTIFDKLSGAKPKRLSSLMEKLNRKRVCMSNNT</sequence>
<dbReference type="PANTHER" id="PTHR46730">
    <property type="entry name" value="POLYCYSTIN-1"/>
    <property type="match status" value="1"/>
</dbReference>